<dbReference type="AlphaFoldDB" id="A0A392Q034"/>
<reference evidence="1 2" key="1">
    <citation type="journal article" date="2018" name="Front. Plant Sci.">
        <title>Red Clover (Trifolium pratense) and Zigzag Clover (T. medium) - A Picture of Genomic Similarities and Differences.</title>
        <authorList>
            <person name="Dluhosova J."/>
            <person name="Istvanek J."/>
            <person name="Nedelnik J."/>
            <person name="Repkova J."/>
        </authorList>
    </citation>
    <scope>NUCLEOTIDE SEQUENCE [LARGE SCALE GENOMIC DNA]</scope>
    <source>
        <strain evidence="2">cv. 10/8</strain>
        <tissue evidence="1">Leaf</tissue>
    </source>
</reference>
<proteinExistence type="predicted"/>
<keyword evidence="2" id="KW-1185">Reference proteome</keyword>
<evidence type="ECO:0000313" key="2">
    <source>
        <dbReference type="Proteomes" id="UP000265520"/>
    </source>
</evidence>
<dbReference type="Proteomes" id="UP000265520">
    <property type="component" value="Unassembled WGS sequence"/>
</dbReference>
<comment type="caution">
    <text evidence="1">The sequence shown here is derived from an EMBL/GenBank/DDBJ whole genome shotgun (WGS) entry which is preliminary data.</text>
</comment>
<accession>A0A392Q034</accession>
<protein>
    <submittedName>
        <fullName evidence="1">Uncharacterized protein</fullName>
    </submittedName>
</protein>
<name>A0A392Q034_9FABA</name>
<dbReference type="EMBL" id="LXQA010105427">
    <property type="protein sequence ID" value="MCI17434.1"/>
    <property type="molecule type" value="Genomic_DNA"/>
</dbReference>
<evidence type="ECO:0000313" key="1">
    <source>
        <dbReference type="EMBL" id="MCI17434.1"/>
    </source>
</evidence>
<sequence length="75" mass="8713">MYTPAELCQMFTTDELCQMFTPAELHEMFTPDGLHELLREDQLVRMKHTLDKVIDEVFGEVEYCGALERGKKSIC</sequence>
<organism evidence="1 2">
    <name type="scientific">Trifolium medium</name>
    <dbReference type="NCBI Taxonomy" id="97028"/>
    <lineage>
        <taxon>Eukaryota</taxon>
        <taxon>Viridiplantae</taxon>
        <taxon>Streptophyta</taxon>
        <taxon>Embryophyta</taxon>
        <taxon>Tracheophyta</taxon>
        <taxon>Spermatophyta</taxon>
        <taxon>Magnoliopsida</taxon>
        <taxon>eudicotyledons</taxon>
        <taxon>Gunneridae</taxon>
        <taxon>Pentapetalae</taxon>
        <taxon>rosids</taxon>
        <taxon>fabids</taxon>
        <taxon>Fabales</taxon>
        <taxon>Fabaceae</taxon>
        <taxon>Papilionoideae</taxon>
        <taxon>50 kb inversion clade</taxon>
        <taxon>NPAAA clade</taxon>
        <taxon>Hologalegina</taxon>
        <taxon>IRL clade</taxon>
        <taxon>Trifolieae</taxon>
        <taxon>Trifolium</taxon>
    </lineage>
</organism>